<reference evidence="4 5" key="1">
    <citation type="journal article" date="2015" name="Genome Biol. Evol.">
        <title>Comparative Genomics of a Bacterivorous Green Alga Reveals Evolutionary Causalities and Consequences of Phago-Mixotrophic Mode of Nutrition.</title>
        <authorList>
            <person name="Burns J.A."/>
            <person name="Paasch A."/>
            <person name="Narechania A."/>
            <person name="Kim E."/>
        </authorList>
    </citation>
    <scope>NUCLEOTIDE SEQUENCE [LARGE SCALE GENOMIC DNA]</scope>
    <source>
        <strain evidence="4 5">PLY_AMNH</strain>
    </source>
</reference>
<protein>
    <submittedName>
        <fullName evidence="4">Uncharacterized protein</fullName>
    </submittedName>
</protein>
<gene>
    <name evidence="4" type="ORF">CYMTET_13999</name>
</gene>
<evidence type="ECO:0000256" key="1">
    <source>
        <dbReference type="SAM" id="Coils"/>
    </source>
</evidence>
<dbReference type="EMBL" id="LGRX02005667">
    <property type="protein sequence ID" value="KAK3278032.1"/>
    <property type="molecule type" value="Genomic_DNA"/>
</dbReference>
<comment type="caution">
    <text evidence="4">The sequence shown here is derived from an EMBL/GenBank/DDBJ whole genome shotgun (WGS) entry which is preliminary data.</text>
</comment>
<keyword evidence="3" id="KW-1133">Transmembrane helix</keyword>
<keyword evidence="3" id="KW-0812">Transmembrane</keyword>
<feature type="region of interest" description="Disordered" evidence="2">
    <location>
        <begin position="80"/>
        <end position="149"/>
    </location>
</feature>
<proteinExistence type="predicted"/>
<accession>A0AAE0GHA4</accession>
<name>A0AAE0GHA4_9CHLO</name>
<feature type="coiled-coil region" evidence="1">
    <location>
        <begin position="46"/>
        <end position="73"/>
    </location>
</feature>
<organism evidence="4 5">
    <name type="scientific">Cymbomonas tetramitiformis</name>
    <dbReference type="NCBI Taxonomy" id="36881"/>
    <lineage>
        <taxon>Eukaryota</taxon>
        <taxon>Viridiplantae</taxon>
        <taxon>Chlorophyta</taxon>
        <taxon>Pyramimonadophyceae</taxon>
        <taxon>Pyramimonadales</taxon>
        <taxon>Pyramimonadaceae</taxon>
        <taxon>Cymbomonas</taxon>
    </lineage>
</organism>
<keyword evidence="3" id="KW-0472">Membrane</keyword>
<dbReference type="AlphaFoldDB" id="A0AAE0GHA4"/>
<evidence type="ECO:0000256" key="3">
    <source>
        <dbReference type="SAM" id="Phobius"/>
    </source>
</evidence>
<keyword evidence="1" id="KW-0175">Coiled coil</keyword>
<dbReference type="Proteomes" id="UP001190700">
    <property type="component" value="Unassembled WGS sequence"/>
</dbReference>
<feature type="transmembrane region" description="Helical" evidence="3">
    <location>
        <begin position="231"/>
        <end position="258"/>
    </location>
</feature>
<evidence type="ECO:0000313" key="5">
    <source>
        <dbReference type="Proteomes" id="UP001190700"/>
    </source>
</evidence>
<evidence type="ECO:0000256" key="2">
    <source>
        <dbReference type="SAM" id="MobiDB-lite"/>
    </source>
</evidence>
<feature type="compositionally biased region" description="Acidic residues" evidence="2">
    <location>
        <begin position="92"/>
        <end position="104"/>
    </location>
</feature>
<keyword evidence="5" id="KW-1185">Reference proteome</keyword>
<sequence>MARSPHLAESVQSAPAAVDRMFEPMTLNASPPVPDITFFKTMASERDSLIAENAELRSELEGFKSTLANIEARHSLELHRLRSQLETPGQAESDESEGGEEEGSDGTSSEDQATDPDDSPTQSDPEPDRASPPPRPRSRGRQDTVWLVRGGPGHGKYRIFAAAIDAGYYDRMPETAIKLVGDECEFADEWLGRPPQKTGRWAALKKSVKRSNPFVRWLLVKKIEALVSENMIFVAGILGAELVGILMWFIATLVNLLFGED</sequence>
<evidence type="ECO:0000313" key="4">
    <source>
        <dbReference type="EMBL" id="KAK3278032.1"/>
    </source>
</evidence>